<evidence type="ECO:0000313" key="8">
    <source>
        <dbReference type="EMBL" id="ARP82359.1"/>
    </source>
</evidence>
<dbReference type="Pfam" id="PF03449">
    <property type="entry name" value="GreA_GreB_N"/>
    <property type="match status" value="1"/>
</dbReference>
<dbReference type="GO" id="GO:0003677">
    <property type="term" value="F:DNA binding"/>
    <property type="evidence" value="ECO:0007669"/>
    <property type="project" value="UniProtKB-UniRule"/>
</dbReference>
<dbReference type="PANTHER" id="PTHR30437:SF6">
    <property type="entry name" value="TRANSCRIPTION ELONGATION FACTOR GREB"/>
    <property type="match status" value="1"/>
</dbReference>
<dbReference type="Gene3D" id="3.10.50.30">
    <property type="entry name" value="Transcription elongation factor, GreA/GreB, C-terminal domain"/>
    <property type="match status" value="1"/>
</dbReference>
<dbReference type="InterPro" id="IPR028624">
    <property type="entry name" value="Tscrpt_elong_fac_GreA/B"/>
</dbReference>
<gene>
    <name evidence="4" type="primary">greB</name>
    <name evidence="8" type="ORF">CAL12_17065</name>
</gene>
<dbReference type="PIRSF" id="PIRSF006092">
    <property type="entry name" value="GreA_GreB"/>
    <property type="match status" value="1"/>
</dbReference>
<proteinExistence type="inferred from homology"/>
<dbReference type="InterPro" id="IPR001437">
    <property type="entry name" value="Tscrpt_elong_fac_GreA/B_C"/>
</dbReference>
<evidence type="ECO:0000256" key="3">
    <source>
        <dbReference type="ARBA" id="ARBA00023163"/>
    </source>
</evidence>
<keyword evidence="3 4" id="KW-0804">Transcription</keyword>
<sequence length="185" mass="20756">MNKAFVKESDQDEDDDIPQAQALPPGTRNYITPQGYARLRDELTHLMNVERPSVVQVVSWAASNGDRSENGDYLYGKKRLREIDRRMRFLTRRLDIAEVVDPAVQPNRDQVFFGARVLYLDKAGQEHEVTIVGVDEAEPLAGKISWISPVARALLKAREGDTVTLRTPGGVESLDILEVHYPEAG</sequence>
<keyword evidence="1 4" id="KW-0805">Transcription regulation</keyword>
<keyword evidence="9" id="KW-1185">Reference proteome</keyword>
<dbReference type="PANTHER" id="PTHR30437">
    <property type="entry name" value="TRANSCRIPTION ELONGATION FACTOR GREA"/>
    <property type="match status" value="1"/>
</dbReference>
<keyword evidence="8" id="KW-0251">Elongation factor</keyword>
<dbReference type="NCBIfam" id="TIGR01461">
    <property type="entry name" value="greB"/>
    <property type="match status" value="1"/>
</dbReference>
<dbReference type="InterPro" id="IPR036805">
    <property type="entry name" value="Tscrpt_elong_fac_GreA/B_N_sf"/>
</dbReference>
<dbReference type="KEGG" id="bgv:CAL12_17065"/>
<dbReference type="InterPro" id="IPR036953">
    <property type="entry name" value="GreA/GreB_C_sf"/>
</dbReference>
<dbReference type="HAMAP" id="MF_00105">
    <property type="entry name" value="GreA_GreB"/>
    <property type="match status" value="1"/>
</dbReference>
<evidence type="ECO:0000256" key="5">
    <source>
        <dbReference type="SAM" id="MobiDB-lite"/>
    </source>
</evidence>
<feature type="region of interest" description="Disordered" evidence="5">
    <location>
        <begin position="1"/>
        <end position="31"/>
    </location>
</feature>
<dbReference type="PROSITE" id="PS00829">
    <property type="entry name" value="GREAB_1"/>
    <property type="match status" value="1"/>
</dbReference>
<dbReference type="GO" id="GO:0070063">
    <property type="term" value="F:RNA polymerase binding"/>
    <property type="evidence" value="ECO:0007669"/>
    <property type="project" value="InterPro"/>
</dbReference>
<dbReference type="Pfam" id="PF01272">
    <property type="entry name" value="GreA_GreB"/>
    <property type="match status" value="1"/>
</dbReference>
<dbReference type="FunFam" id="1.10.287.180:FF:000001">
    <property type="entry name" value="Transcription elongation factor GreA"/>
    <property type="match status" value="1"/>
</dbReference>
<evidence type="ECO:0000256" key="1">
    <source>
        <dbReference type="ARBA" id="ARBA00023015"/>
    </source>
</evidence>
<dbReference type="GO" id="GO:0003746">
    <property type="term" value="F:translation elongation factor activity"/>
    <property type="evidence" value="ECO:0007669"/>
    <property type="project" value="UniProtKB-KW"/>
</dbReference>
<accession>A0A1W6YN59</accession>
<evidence type="ECO:0000313" key="9">
    <source>
        <dbReference type="Proteomes" id="UP000194151"/>
    </source>
</evidence>
<dbReference type="SUPFAM" id="SSF54534">
    <property type="entry name" value="FKBP-like"/>
    <property type="match status" value="1"/>
</dbReference>
<dbReference type="FunFam" id="3.10.50.30:FF:000001">
    <property type="entry name" value="Transcription elongation factor GreA"/>
    <property type="match status" value="1"/>
</dbReference>
<name>A0A1W6YN59_9BORD</name>
<evidence type="ECO:0000256" key="2">
    <source>
        <dbReference type="ARBA" id="ARBA00023125"/>
    </source>
</evidence>
<protein>
    <recommendedName>
        <fullName evidence="4">Transcription elongation factor GreB</fullName>
    </recommendedName>
    <alternativeName>
        <fullName evidence="4">Transcript cleavage factor GreB</fullName>
    </alternativeName>
</protein>
<dbReference type="AlphaFoldDB" id="A0A1W6YN59"/>
<dbReference type="OrthoDB" id="5511940at2"/>
<dbReference type="EMBL" id="CP021108">
    <property type="protein sequence ID" value="ARP82359.1"/>
    <property type="molecule type" value="Genomic_DNA"/>
</dbReference>
<keyword evidence="2 4" id="KW-0238">DNA-binding</keyword>
<dbReference type="InterPro" id="IPR023459">
    <property type="entry name" value="Tscrpt_elong_fac_GreA/B_fam"/>
</dbReference>
<dbReference type="InterPro" id="IPR006358">
    <property type="entry name" value="Tscrpt_elong_fac_GreB"/>
</dbReference>
<dbReference type="HAMAP" id="MF_00930">
    <property type="entry name" value="GreB"/>
    <property type="match status" value="1"/>
</dbReference>
<organism evidence="8 9">
    <name type="scientific">Bordetella genomosp. 8</name>
    <dbReference type="NCBI Taxonomy" id="1416806"/>
    <lineage>
        <taxon>Bacteria</taxon>
        <taxon>Pseudomonadati</taxon>
        <taxon>Pseudomonadota</taxon>
        <taxon>Betaproteobacteria</taxon>
        <taxon>Burkholderiales</taxon>
        <taxon>Alcaligenaceae</taxon>
        <taxon>Bordetella</taxon>
    </lineage>
</organism>
<dbReference type="GO" id="GO:0032784">
    <property type="term" value="P:regulation of DNA-templated transcription elongation"/>
    <property type="evidence" value="ECO:0007669"/>
    <property type="project" value="UniProtKB-UniRule"/>
</dbReference>
<dbReference type="InterPro" id="IPR022691">
    <property type="entry name" value="Tscrpt_elong_fac_GreA/B_N"/>
</dbReference>
<reference evidence="8 9" key="1">
    <citation type="submission" date="2017-05" db="EMBL/GenBank/DDBJ databases">
        <title>Complete and WGS of Bordetella genogroups.</title>
        <authorList>
            <person name="Spilker T."/>
            <person name="LiPuma J."/>
        </authorList>
    </citation>
    <scope>NUCLEOTIDE SEQUENCE [LARGE SCALE GENOMIC DNA]</scope>
    <source>
        <strain evidence="8 9">AU19157</strain>
    </source>
</reference>
<comment type="function">
    <text evidence="4">Necessary for efficient RNA polymerase transcription elongation past template-encoded arresting sites. The arresting sites in DNA have the property of trapping a certain fraction of elongating RNA polymerases that pass through, resulting in locked ternary complexes. Cleavage of the nascent transcript by cleavage factors such as GreA or GreB allows the resumption of elongation from the new 3'terminus. GreB releases sequences of up to 9 nucleotides in length.</text>
</comment>
<dbReference type="InterPro" id="IPR018151">
    <property type="entry name" value="TF_GreA/GreB_CS"/>
</dbReference>
<dbReference type="STRING" id="1416806.CAL12_17065"/>
<dbReference type="RefSeq" id="WP_086065730.1">
    <property type="nucleotide sequence ID" value="NZ_CP021108.1"/>
</dbReference>
<dbReference type="Proteomes" id="UP000194151">
    <property type="component" value="Chromosome"/>
</dbReference>
<keyword evidence="8" id="KW-0648">Protein biosynthesis</keyword>
<dbReference type="Gene3D" id="1.10.287.180">
    <property type="entry name" value="Transcription elongation factor, GreA/GreB, N-terminal domain"/>
    <property type="match status" value="1"/>
</dbReference>
<dbReference type="NCBIfam" id="NF002506">
    <property type="entry name" value="PRK01885.1"/>
    <property type="match status" value="1"/>
</dbReference>
<evidence type="ECO:0000256" key="4">
    <source>
        <dbReference type="HAMAP-Rule" id="MF_00930"/>
    </source>
</evidence>
<evidence type="ECO:0000259" key="6">
    <source>
        <dbReference type="Pfam" id="PF01272"/>
    </source>
</evidence>
<evidence type="ECO:0000259" key="7">
    <source>
        <dbReference type="Pfam" id="PF03449"/>
    </source>
</evidence>
<feature type="domain" description="Transcription elongation factor GreA/GreB N-terminal" evidence="7">
    <location>
        <begin position="29"/>
        <end position="99"/>
    </location>
</feature>
<comment type="similarity">
    <text evidence="4">Belongs to the GreA/GreB family. GreB subfamily.</text>
</comment>
<dbReference type="PROSITE" id="PS00830">
    <property type="entry name" value="GREAB_2"/>
    <property type="match status" value="1"/>
</dbReference>
<dbReference type="SUPFAM" id="SSF46557">
    <property type="entry name" value="GreA transcript cleavage protein, N-terminal domain"/>
    <property type="match status" value="1"/>
</dbReference>
<dbReference type="GO" id="GO:0006354">
    <property type="term" value="P:DNA-templated transcription elongation"/>
    <property type="evidence" value="ECO:0007669"/>
    <property type="project" value="TreeGrafter"/>
</dbReference>
<feature type="domain" description="Transcription elongation factor GreA/GreB C-terminal" evidence="6">
    <location>
        <begin position="107"/>
        <end position="181"/>
    </location>
</feature>